<accession>A0A1H3RFD8</accession>
<gene>
    <name evidence="1" type="ORF">SAMN05421504_11152</name>
</gene>
<dbReference type="RefSeq" id="WP_176968975.1">
    <property type="nucleotide sequence ID" value="NZ_FNON01000011.1"/>
</dbReference>
<evidence type="ECO:0000313" key="1">
    <source>
        <dbReference type="EMBL" id="SDZ24283.1"/>
    </source>
</evidence>
<dbReference type="Proteomes" id="UP000199515">
    <property type="component" value="Unassembled WGS sequence"/>
</dbReference>
<organism evidence="1 2">
    <name type="scientific">Amycolatopsis xylanica</name>
    <dbReference type="NCBI Taxonomy" id="589385"/>
    <lineage>
        <taxon>Bacteria</taxon>
        <taxon>Bacillati</taxon>
        <taxon>Actinomycetota</taxon>
        <taxon>Actinomycetes</taxon>
        <taxon>Pseudonocardiales</taxon>
        <taxon>Pseudonocardiaceae</taxon>
        <taxon>Amycolatopsis</taxon>
    </lineage>
</organism>
<name>A0A1H3RFD8_9PSEU</name>
<dbReference type="SUPFAM" id="SSF56349">
    <property type="entry name" value="DNA breaking-rejoining enzymes"/>
    <property type="match status" value="1"/>
</dbReference>
<protein>
    <recommendedName>
        <fullName evidence="3">Phage integrase family protein</fullName>
    </recommendedName>
</protein>
<dbReference type="AlphaFoldDB" id="A0A1H3RFD8"/>
<dbReference type="STRING" id="589385.SAMN05421504_11152"/>
<dbReference type="GO" id="GO:0003677">
    <property type="term" value="F:DNA binding"/>
    <property type="evidence" value="ECO:0007669"/>
    <property type="project" value="InterPro"/>
</dbReference>
<proteinExistence type="predicted"/>
<evidence type="ECO:0000313" key="2">
    <source>
        <dbReference type="Proteomes" id="UP000199515"/>
    </source>
</evidence>
<keyword evidence="2" id="KW-1185">Reference proteome</keyword>
<sequence>MPACTLWCGVTRGGGRSAKENFIAAVRCIYRHAENDELIMEMANPARKVRKPRRSPLNRRALSDAALREVNEAAATTGDDPERDSLLRLHSETACRPVGALNLRPRDLDPVQCLAYLREKDGSSRWQPVDNPGTVRGARCVGVEMHTGDDASISPAR</sequence>
<dbReference type="InterPro" id="IPR011010">
    <property type="entry name" value="DNA_brk_join_enz"/>
</dbReference>
<evidence type="ECO:0008006" key="3">
    <source>
        <dbReference type="Google" id="ProtNLM"/>
    </source>
</evidence>
<reference evidence="1 2" key="1">
    <citation type="submission" date="2016-10" db="EMBL/GenBank/DDBJ databases">
        <authorList>
            <person name="de Groot N.N."/>
        </authorList>
    </citation>
    <scope>NUCLEOTIDE SEQUENCE [LARGE SCALE GENOMIC DNA]</scope>
    <source>
        <strain evidence="1 2">CPCC 202699</strain>
    </source>
</reference>
<dbReference type="EMBL" id="FNON01000011">
    <property type="protein sequence ID" value="SDZ24283.1"/>
    <property type="molecule type" value="Genomic_DNA"/>
</dbReference>